<dbReference type="InterPro" id="IPR050267">
    <property type="entry name" value="Anti-sigma-factor_SerPK"/>
</dbReference>
<evidence type="ECO:0000259" key="4">
    <source>
        <dbReference type="Pfam" id="PF14417"/>
    </source>
</evidence>
<dbReference type="Proteomes" id="UP000321261">
    <property type="component" value="Unassembled WGS sequence"/>
</dbReference>
<dbReference type="Pfam" id="PF13581">
    <property type="entry name" value="HATPase_c_2"/>
    <property type="match status" value="1"/>
</dbReference>
<organism evidence="5 6">
    <name type="scientific">Pseudonocardia hierapolitana</name>
    <dbReference type="NCBI Taxonomy" id="1128676"/>
    <lineage>
        <taxon>Bacteria</taxon>
        <taxon>Bacillati</taxon>
        <taxon>Actinomycetota</taxon>
        <taxon>Actinomycetes</taxon>
        <taxon>Pseudonocardiales</taxon>
        <taxon>Pseudonocardiaceae</taxon>
        <taxon>Pseudonocardia</taxon>
    </lineage>
</organism>
<feature type="domain" description="MEDS" evidence="4">
    <location>
        <begin position="18"/>
        <end position="163"/>
    </location>
</feature>
<dbReference type="GO" id="GO:0004674">
    <property type="term" value="F:protein serine/threonine kinase activity"/>
    <property type="evidence" value="ECO:0007669"/>
    <property type="project" value="UniProtKB-KW"/>
</dbReference>
<reference evidence="5 6" key="1">
    <citation type="submission" date="2019-06" db="EMBL/GenBank/DDBJ databases">
        <title>Sequencing the genomes of 1000 actinobacteria strains.</title>
        <authorList>
            <person name="Klenk H.-P."/>
        </authorList>
    </citation>
    <scope>NUCLEOTIDE SEQUENCE [LARGE SCALE GENOMIC DNA]</scope>
    <source>
        <strain evidence="5 6">DSM 45671</strain>
    </source>
</reference>
<dbReference type="SUPFAM" id="SSF55874">
    <property type="entry name" value="ATPase domain of HSP90 chaperone/DNA topoisomerase II/histidine kinase"/>
    <property type="match status" value="1"/>
</dbReference>
<gene>
    <name evidence="5" type="ORF">FHX44_115322</name>
</gene>
<dbReference type="Gene3D" id="3.30.565.10">
    <property type="entry name" value="Histidine kinase-like ATPase, C-terminal domain"/>
    <property type="match status" value="1"/>
</dbReference>
<protein>
    <submittedName>
        <fullName evidence="5">Anti-sigma regulatory factor (Ser/Thr protein kinase)</fullName>
    </submittedName>
</protein>
<accession>A0A561SX04</accession>
<keyword evidence="1" id="KW-0418">Kinase</keyword>
<keyword evidence="1" id="KW-0808">Transferase</keyword>
<evidence type="ECO:0000259" key="3">
    <source>
        <dbReference type="Pfam" id="PF13581"/>
    </source>
</evidence>
<name>A0A561SX04_9PSEU</name>
<evidence type="ECO:0000256" key="2">
    <source>
        <dbReference type="SAM" id="MobiDB-lite"/>
    </source>
</evidence>
<feature type="domain" description="Histidine kinase/HSP90-like ATPase" evidence="3">
    <location>
        <begin position="204"/>
        <end position="313"/>
    </location>
</feature>
<dbReference type="NCBIfam" id="NF041045">
    <property type="entry name" value="RsbA_anti_sig"/>
    <property type="match status" value="1"/>
</dbReference>
<keyword evidence="6" id="KW-1185">Reference proteome</keyword>
<feature type="region of interest" description="Disordered" evidence="2">
    <location>
        <begin position="265"/>
        <end position="286"/>
    </location>
</feature>
<dbReference type="InterPro" id="IPR003594">
    <property type="entry name" value="HATPase_dom"/>
</dbReference>
<dbReference type="InterPro" id="IPR025847">
    <property type="entry name" value="MEDS_domain"/>
</dbReference>
<sequence length="317" mass="34248">MSALASSLSPAEPEQQFRHPALFYRGMDEYLAGTLPFIEAGLAAGDPVAVAVPGANLEALRAGLGDSATQVRLIDMTRAGRNPGRILPGVLFAFADEHRDAGFVRIIGEPIWPGRSEVEYPACVQHEALINHAFAGRSVEILCPYDVAGLSRDVLDDAERTHPTLIGPGGQRFSGRYAPDEVLAGYNEALHAPPGVATLLVDAGTLSQARAFAMAEARRAGLDPDRADDFEFAVNELVTNSIEHARSRCALRVWVEDGHLVGEASDSGRLEDPLAGRRPAPPEQSRGRGLLLVNHLTDLVRIHRSERGTTIRIFMRL</sequence>
<dbReference type="InterPro" id="IPR036890">
    <property type="entry name" value="HATPase_C_sf"/>
</dbReference>
<dbReference type="AlphaFoldDB" id="A0A561SX04"/>
<comment type="caution">
    <text evidence="5">The sequence shown here is derived from an EMBL/GenBank/DDBJ whole genome shotgun (WGS) entry which is preliminary data.</text>
</comment>
<dbReference type="Pfam" id="PF14417">
    <property type="entry name" value="MEDS"/>
    <property type="match status" value="1"/>
</dbReference>
<keyword evidence="1" id="KW-0723">Serine/threonine-protein kinase</keyword>
<dbReference type="PANTHER" id="PTHR35526">
    <property type="entry name" value="ANTI-SIGMA-F FACTOR RSBW-RELATED"/>
    <property type="match status" value="1"/>
</dbReference>
<proteinExistence type="predicted"/>
<dbReference type="EMBL" id="VIWU01000001">
    <property type="protein sequence ID" value="TWF79389.1"/>
    <property type="molecule type" value="Genomic_DNA"/>
</dbReference>
<evidence type="ECO:0000313" key="6">
    <source>
        <dbReference type="Proteomes" id="UP000321261"/>
    </source>
</evidence>
<evidence type="ECO:0000313" key="5">
    <source>
        <dbReference type="EMBL" id="TWF79389.1"/>
    </source>
</evidence>
<evidence type="ECO:0000256" key="1">
    <source>
        <dbReference type="ARBA" id="ARBA00022527"/>
    </source>
</evidence>
<dbReference type="CDD" id="cd16936">
    <property type="entry name" value="HATPase_RsbW-like"/>
    <property type="match status" value="1"/>
</dbReference>
<feature type="compositionally biased region" description="Basic and acidic residues" evidence="2">
    <location>
        <begin position="265"/>
        <end position="275"/>
    </location>
</feature>
<dbReference type="InterPro" id="IPR047718">
    <property type="entry name" value="RsbA-like_anti_sig"/>
</dbReference>
<dbReference type="PANTHER" id="PTHR35526:SF3">
    <property type="entry name" value="ANTI-SIGMA-F FACTOR RSBW"/>
    <property type="match status" value="1"/>
</dbReference>